<dbReference type="Proteomes" id="UP000034565">
    <property type="component" value="Unassembled WGS sequence"/>
</dbReference>
<reference evidence="1 2" key="1">
    <citation type="journal article" date="2015" name="Nature">
        <title>rRNA introns, odd ribosomes, and small enigmatic genomes across a large radiation of phyla.</title>
        <authorList>
            <person name="Brown C.T."/>
            <person name="Hug L.A."/>
            <person name="Thomas B.C."/>
            <person name="Sharon I."/>
            <person name="Castelle C.J."/>
            <person name="Singh A."/>
            <person name="Wilkins M.J."/>
            <person name="Williams K.H."/>
            <person name="Banfield J.F."/>
        </authorList>
    </citation>
    <scope>NUCLEOTIDE SEQUENCE [LARGE SCALE GENOMIC DNA]</scope>
</reference>
<protein>
    <submittedName>
        <fullName evidence="1">Uncharacterized protein</fullName>
    </submittedName>
</protein>
<accession>A0A0G1SFP6</accession>
<proteinExistence type="predicted"/>
<name>A0A0G1SFP6_9BACT</name>
<evidence type="ECO:0000313" key="1">
    <source>
        <dbReference type="EMBL" id="KKU68221.1"/>
    </source>
</evidence>
<sequence>MVKWTWFLVIVAQWLECQIVDLAVAGSNPVDHPKKSSFGQVYQTIALQDWIRTLSIGIGNQEGFPSLIKRHYFLS</sequence>
<dbReference type="AlphaFoldDB" id="A0A0G1SFP6"/>
<comment type="caution">
    <text evidence="1">The sequence shown here is derived from an EMBL/GenBank/DDBJ whole genome shotgun (WGS) entry which is preliminary data.</text>
</comment>
<organism evidence="1 2">
    <name type="scientific">Candidatus Amesbacteria bacterium GW2011_GWA1_47_20</name>
    <dbReference type="NCBI Taxonomy" id="1618354"/>
    <lineage>
        <taxon>Bacteria</taxon>
        <taxon>Candidatus Amesiibacteriota</taxon>
    </lineage>
</organism>
<dbReference type="AntiFam" id="ANF00010">
    <property type="entry name" value="tRNA translation"/>
</dbReference>
<gene>
    <name evidence="1" type="ORF">UX92_C0022G0002</name>
</gene>
<dbReference type="EMBL" id="LCOA01000022">
    <property type="protein sequence ID" value="KKU68221.1"/>
    <property type="molecule type" value="Genomic_DNA"/>
</dbReference>
<evidence type="ECO:0000313" key="2">
    <source>
        <dbReference type="Proteomes" id="UP000034565"/>
    </source>
</evidence>